<feature type="domain" description="GATA-type" evidence="8">
    <location>
        <begin position="208"/>
        <end position="261"/>
    </location>
</feature>
<dbReference type="PRINTS" id="PR00619">
    <property type="entry name" value="GATAZNFINGER"/>
</dbReference>
<dbReference type="EMBL" id="JAEPQZ010000018">
    <property type="protein sequence ID" value="KAG2171956.1"/>
    <property type="molecule type" value="Genomic_DNA"/>
</dbReference>
<dbReference type="SUPFAM" id="SSF57716">
    <property type="entry name" value="Glucocorticoid receptor-like (DNA-binding domain)"/>
    <property type="match status" value="2"/>
</dbReference>
<proteinExistence type="predicted"/>
<evidence type="ECO:0000256" key="6">
    <source>
        <dbReference type="PROSITE-ProRule" id="PRU00094"/>
    </source>
</evidence>
<dbReference type="GO" id="GO:0008270">
    <property type="term" value="F:zinc ion binding"/>
    <property type="evidence" value="ECO:0007669"/>
    <property type="project" value="UniProtKB-KW"/>
</dbReference>
<accession>A0A8H7PDL7</accession>
<evidence type="ECO:0000256" key="7">
    <source>
        <dbReference type="SAM" id="MobiDB-lite"/>
    </source>
</evidence>
<evidence type="ECO:0000313" key="10">
    <source>
        <dbReference type="Proteomes" id="UP000654370"/>
    </source>
</evidence>
<dbReference type="AlphaFoldDB" id="A0A8H7PDL7"/>
<evidence type="ECO:0000256" key="3">
    <source>
        <dbReference type="ARBA" id="ARBA00022771"/>
    </source>
</evidence>
<dbReference type="CDD" id="cd00202">
    <property type="entry name" value="ZnF_GATA"/>
    <property type="match status" value="2"/>
</dbReference>
<evidence type="ECO:0000256" key="5">
    <source>
        <dbReference type="ARBA" id="ARBA00023242"/>
    </source>
</evidence>
<name>A0A8H7PDL7_MORIS</name>
<dbReference type="Proteomes" id="UP000654370">
    <property type="component" value="Unassembled WGS sequence"/>
</dbReference>
<dbReference type="Gene3D" id="3.30.50.10">
    <property type="entry name" value="Erythroid Transcription Factor GATA-1, subunit A"/>
    <property type="match status" value="2"/>
</dbReference>
<keyword evidence="10" id="KW-1185">Reference proteome</keyword>
<evidence type="ECO:0000259" key="8">
    <source>
        <dbReference type="PROSITE" id="PS50114"/>
    </source>
</evidence>
<organism evidence="9 10">
    <name type="scientific">Mortierella isabellina</name>
    <name type="common">Filamentous fungus</name>
    <name type="synonym">Umbelopsis isabellina</name>
    <dbReference type="NCBI Taxonomy" id="91625"/>
    <lineage>
        <taxon>Eukaryota</taxon>
        <taxon>Fungi</taxon>
        <taxon>Fungi incertae sedis</taxon>
        <taxon>Mucoromycota</taxon>
        <taxon>Mucoromycotina</taxon>
        <taxon>Umbelopsidomycetes</taxon>
        <taxon>Umbelopsidales</taxon>
        <taxon>Umbelopsidaceae</taxon>
        <taxon>Umbelopsis</taxon>
    </lineage>
</organism>
<dbReference type="GO" id="GO:0005634">
    <property type="term" value="C:nucleus"/>
    <property type="evidence" value="ECO:0007669"/>
    <property type="project" value="UniProtKB-SubCell"/>
</dbReference>
<keyword evidence="5" id="KW-0539">Nucleus</keyword>
<dbReference type="Pfam" id="PF00320">
    <property type="entry name" value="GATA"/>
    <property type="match status" value="2"/>
</dbReference>
<dbReference type="PROSITE" id="PS00344">
    <property type="entry name" value="GATA_ZN_FINGER_1"/>
    <property type="match status" value="1"/>
</dbReference>
<dbReference type="GO" id="GO:0000981">
    <property type="term" value="F:DNA-binding transcription factor activity, RNA polymerase II-specific"/>
    <property type="evidence" value="ECO:0007669"/>
    <property type="project" value="TreeGrafter"/>
</dbReference>
<dbReference type="GO" id="GO:0000122">
    <property type="term" value="P:negative regulation of transcription by RNA polymerase II"/>
    <property type="evidence" value="ECO:0007669"/>
    <property type="project" value="TreeGrafter"/>
</dbReference>
<dbReference type="InterPro" id="IPR000679">
    <property type="entry name" value="Znf_GATA"/>
</dbReference>
<evidence type="ECO:0000313" key="9">
    <source>
        <dbReference type="EMBL" id="KAG2171956.1"/>
    </source>
</evidence>
<reference evidence="9" key="1">
    <citation type="submission" date="2020-12" db="EMBL/GenBank/DDBJ databases">
        <title>Metabolic potential, ecology and presence of endohyphal bacteria is reflected in genomic diversity of Mucoromycotina.</title>
        <authorList>
            <person name="Muszewska A."/>
            <person name="Okrasinska A."/>
            <person name="Steczkiewicz K."/>
            <person name="Drgas O."/>
            <person name="Orlowska M."/>
            <person name="Perlinska-Lenart U."/>
            <person name="Aleksandrzak-Piekarczyk T."/>
            <person name="Szatraj K."/>
            <person name="Zielenkiewicz U."/>
            <person name="Pilsyk S."/>
            <person name="Malc E."/>
            <person name="Mieczkowski P."/>
            <person name="Kruszewska J.S."/>
            <person name="Biernat P."/>
            <person name="Pawlowska J."/>
        </authorList>
    </citation>
    <scope>NUCLEOTIDE SEQUENCE</scope>
    <source>
        <strain evidence="9">WA0000067209</strain>
    </source>
</reference>
<feature type="domain" description="GATA-type" evidence="8">
    <location>
        <begin position="141"/>
        <end position="191"/>
    </location>
</feature>
<dbReference type="PANTHER" id="PTHR10071">
    <property type="entry name" value="TRANSCRIPTION FACTOR GATA FAMILY MEMBER"/>
    <property type="match status" value="1"/>
</dbReference>
<dbReference type="PROSITE" id="PS50114">
    <property type="entry name" value="GATA_ZN_FINGER_2"/>
    <property type="match status" value="2"/>
</dbReference>
<comment type="caution">
    <text evidence="9">The sequence shown here is derived from an EMBL/GenBank/DDBJ whole genome shotgun (WGS) entry which is preliminary data.</text>
</comment>
<dbReference type="InterPro" id="IPR039355">
    <property type="entry name" value="Transcription_factor_GATA"/>
</dbReference>
<dbReference type="InterPro" id="IPR013088">
    <property type="entry name" value="Znf_NHR/GATA"/>
</dbReference>
<dbReference type="GO" id="GO:0000978">
    <property type="term" value="F:RNA polymerase II cis-regulatory region sequence-specific DNA binding"/>
    <property type="evidence" value="ECO:0007669"/>
    <property type="project" value="TreeGrafter"/>
</dbReference>
<keyword evidence="2" id="KW-0479">Metal-binding</keyword>
<feature type="region of interest" description="Disordered" evidence="7">
    <location>
        <begin position="38"/>
        <end position="71"/>
    </location>
</feature>
<sequence>MQATSNSPEFFAPVDPFGIDLDVLPNNIANLFADTPLLSSPSSDDFLSSPSSASDSSMGSPPSSLLQDDPSLLTMDTFSPFENMDFTLLAPPHISSSSSDVCTTATSTPIQSPKITTIQPAMQPQQHVMKVPTAKRPPRQLECFNCKVTKTPLWRRTPDRAHTLCNACGLYYKQYGSHRPLHIRQKPTTVRSSPYPMIQSASASPSPVSQSEGCTECHQTQTPLWRKNHQGEPVCNACGLYAKQQQKQPPAFAPPQVKIERQWTQQDEIDDSRFALLLARMNREQMHGFLSMLERRCIILRGFLHSPESESDMKNSQ</sequence>
<evidence type="ECO:0000256" key="4">
    <source>
        <dbReference type="ARBA" id="ARBA00022833"/>
    </source>
</evidence>
<keyword evidence="3 6" id="KW-0863">Zinc-finger</keyword>
<gene>
    <name evidence="9" type="ORF">INT43_001432</name>
</gene>
<keyword evidence="4" id="KW-0862">Zinc</keyword>
<dbReference type="PANTHER" id="PTHR10071:SF281">
    <property type="entry name" value="BOX A-BINDING FACTOR-RELATED"/>
    <property type="match status" value="1"/>
</dbReference>
<evidence type="ECO:0000256" key="1">
    <source>
        <dbReference type="ARBA" id="ARBA00004123"/>
    </source>
</evidence>
<comment type="subcellular location">
    <subcellularLocation>
        <location evidence="1">Nucleus</location>
    </subcellularLocation>
</comment>
<dbReference type="OrthoDB" id="515401at2759"/>
<dbReference type="GO" id="GO:0045944">
    <property type="term" value="P:positive regulation of transcription by RNA polymerase II"/>
    <property type="evidence" value="ECO:0007669"/>
    <property type="project" value="TreeGrafter"/>
</dbReference>
<evidence type="ECO:0000256" key="2">
    <source>
        <dbReference type="ARBA" id="ARBA00022723"/>
    </source>
</evidence>
<protein>
    <recommendedName>
        <fullName evidence="8">GATA-type domain-containing protein</fullName>
    </recommendedName>
</protein>
<dbReference type="SMART" id="SM00401">
    <property type="entry name" value="ZnF_GATA"/>
    <property type="match status" value="2"/>
</dbReference>